<accession>A0A0L7R4V3</accession>
<sequence>MRKVASHKRWNAVGVYIRGYAKNREGNAPLAASRANNPCGNNYRDLCYLQM</sequence>
<evidence type="ECO:0000313" key="1">
    <source>
        <dbReference type="EMBL" id="KOC65873.1"/>
    </source>
</evidence>
<evidence type="ECO:0000313" key="2">
    <source>
        <dbReference type="Proteomes" id="UP000053825"/>
    </source>
</evidence>
<organism evidence="1 2">
    <name type="scientific">Habropoda laboriosa</name>
    <dbReference type="NCBI Taxonomy" id="597456"/>
    <lineage>
        <taxon>Eukaryota</taxon>
        <taxon>Metazoa</taxon>
        <taxon>Ecdysozoa</taxon>
        <taxon>Arthropoda</taxon>
        <taxon>Hexapoda</taxon>
        <taxon>Insecta</taxon>
        <taxon>Pterygota</taxon>
        <taxon>Neoptera</taxon>
        <taxon>Endopterygota</taxon>
        <taxon>Hymenoptera</taxon>
        <taxon>Apocrita</taxon>
        <taxon>Aculeata</taxon>
        <taxon>Apoidea</taxon>
        <taxon>Anthophila</taxon>
        <taxon>Apidae</taxon>
        <taxon>Habropoda</taxon>
    </lineage>
</organism>
<name>A0A0L7R4V3_9HYME</name>
<dbReference type="AlphaFoldDB" id="A0A0L7R4V3"/>
<keyword evidence="2" id="KW-1185">Reference proteome</keyword>
<dbReference type="EMBL" id="KQ414657">
    <property type="protein sequence ID" value="KOC65873.1"/>
    <property type="molecule type" value="Genomic_DNA"/>
</dbReference>
<gene>
    <name evidence="1" type="ORF">WH47_10335</name>
</gene>
<dbReference type="Proteomes" id="UP000053825">
    <property type="component" value="Unassembled WGS sequence"/>
</dbReference>
<protein>
    <submittedName>
        <fullName evidence="1">Uncharacterized protein</fullName>
    </submittedName>
</protein>
<proteinExistence type="predicted"/>
<reference evidence="1 2" key="1">
    <citation type="submission" date="2015-07" db="EMBL/GenBank/DDBJ databases">
        <title>The genome of Habropoda laboriosa.</title>
        <authorList>
            <person name="Pan H."/>
            <person name="Kapheim K."/>
        </authorList>
    </citation>
    <scope>NUCLEOTIDE SEQUENCE [LARGE SCALE GENOMIC DNA]</scope>
    <source>
        <strain evidence="1">0110345459</strain>
    </source>
</reference>